<dbReference type="InterPro" id="IPR002656">
    <property type="entry name" value="Acyl_transf_3_dom"/>
</dbReference>
<keyword evidence="2" id="KW-1133">Transmembrane helix</keyword>
<feature type="transmembrane region" description="Helical" evidence="2">
    <location>
        <begin position="271"/>
        <end position="291"/>
    </location>
</feature>
<comment type="caution">
    <text evidence="4">The sequence shown here is derived from an EMBL/GenBank/DDBJ whole genome shotgun (WGS) entry which is preliminary data.</text>
</comment>
<protein>
    <submittedName>
        <fullName evidence="4">Acyltransferase</fullName>
        <ecNumber evidence="4">2.3.-.-</ecNumber>
    </submittedName>
</protein>
<dbReference type="GO" id="GO:0016020">
    <property type="term" value="C:membrane"/>
    <property type="evidence" value="ECO:0007669"/>
    <property type="project" value="TreeGrafter"/>
</dbReference>
<dbReference type="PANTHER" id="PTHR23028:SF53">
    <property type="entry name" value="ACYL_TRANSF_3 DOMAIN-CONTAINING PROTEIN"/>
    <property type="match status" value="1"/>
</dbReference>
<feature type="domain" description="Acyltransferase 3" evidence="3">
    <location>
        <begin position="109"/>
        <end position="448"/>
    </location>
</feature>
<dbReference type="Pfam" id="PF01757">
    <property type="entry name" value="Acyl_transf_3"/>
    <property type="match status" value="1"/>
</dbReference>
<evidence type="ECO:0000313" key="4">
    <source>
        <dbReference type="EMBL" id="MDV6297625.1"/>
    </source>
</evidence>
<gene>
    <name evidence="4" type="ORF">R3P82_00700</name>
</gene>
<dbReference type="PANTHER" id="PTHR23028">
    <property type="entry name" value="ACETYLTRANSFERASE"/>
    <property type="match status" value="1"/>
</dbReference>
<feature type="region of interest" description="Disordered" evidence="1">
    <location>
        <begin position="61"/>
        <end position="97"/>
    </location>
</feature>
<feature type="transmembrane region" description="Helical" evidence="2">
    <location>
        <begin position="226"/>
        <end position="250"/>
    </location>
</feature>
<dbReference type="Proteomes" id="UP001185873">
    <property type="component" value="Unassembled WGS sequence"/>
</dbReference>
<dbReference type="RefSeq" id="WP_317468272.1">
    <property type="nucleotide sequence ID" value="NZ_JAWLKJ010000001.1"/>
</dbReference>
<evidence type="ECO:0000259" key="3">
    <source>
        <dbReference type="Pfam" id="PF01757"/>
    </source>
</evidence>
<dbReference type="GO" id="GO:0016747">
    <property type="term" value="F:acyltransferase activity, transferring groups other than amino-acyl groups"/>
    <property type="evidence" value="ECO:0007669"/>
    <property type="project" value="InterPro"/>
</dbReference>
<proteinExistence type="predicted"/>
<sequence>MRSVATALIVVAGGAVVAGVSARRAAVASGEAEPAVATVRNAVATARETVRRRIRQRAEVTVPAAGPGAASSEGAGHATATRSGYPAGRDATSAGSAPRRLAGARGFVPALEGIRGLAAVGVLTTHVAFVTRASTGSPVKRLFGRLDLAVAVFFAKSGFLLWRAHAAHARRDAPGTARPTREYLRSRLVRILPSYAVLVAAAMLLLEQNHVNGPDSWIANLTLTQIYTSNFLVAGLTHAWSLAVEMAYYLAFPLLWTAMKDLRGDSARWRIPAIAAFGASGLVFPMLPWYALGILPADVNVQILPPSFAAWFAAGMLLAEVVTAPPGTLARMCRDRLARWGWWIAGGAALVATTVPGWFSEGFVHPGPVEFAARTGLAGTMAFLVLAPVVLAPEGTRFPVLESAPLQKVGTWSYGIFLWHQLVLHAAFPLTRTRLWDQRMGVIWPVTVAGSLAAGAASHRFIEEPARKLLSPHA</sequence>
<evidence type="ECO:0000256" key="1">
    <source>
        <dbReference type="SAM" id="MobiDB-lite"/>
    </source>
</evidence>
<feature type="transmembrane region" description="Helical" evidence="2">
    <location>
        <begin position="188"/>
        <end position="206"/>
    </location>
</feature>
<keyword evidence="2" id="KW-0812">Transmembrane</keyword>
<feature type="transmembrane region" description="Helical" evidence="2">
    <location>
        <begin position="340"/>
        <end position="359"/>
    </location>
</feature>
<evidence type="ECO:0000256" key="2">
    <source>
        <dbReference type="SAM" id="Phobius"/>
    </source>
</evidence>
<feature type="compositionally biased region" description="Low complexity" evidence="1">
    <location>
        <begin position="61"/>
        <end position="80"/>
    </location>
</feature>
<feature type="transmembrane region" description="Helical" evidence="2">
    <location>
        <begin position="442"/>
        <end position="462"/>
    </location>
</feature>
<reference evidence="4" key="1">
    <citation type="submission" date="2023-10" db="EMBL/GenBank/DDBJ databases">
        <title>Development of a sustainable strategy for remediation of hydrocarbon-contaminated territories based on the waste exchange concept.</title>
        <authorList>
            <person name="Krivoruchko A."/>
        </authorList>
    </citation>
    <scope>NUCLEOTIDE SEQUENCE</scope>
    <source>
        <strain evidence="4">IEGM 1175</strain>
    </source>
</reference>
<organism evidence="4 5">
    <name type="scientific">Dietzia maris</name>
    <dbReference type="NCBI Taxonomy" id="37915"/>
    <lineage>
        <taxon>Bacteria</taxon>
        <taxon>Bacillati</taxon>
        <taxon>Actinomycetota</taxon>
        <taxon>Actinomycetes</taxon>
        <taxon>Mycobacteriales</taxon>
        <taxon>Dietziaceae</taxon>
        <taxon>Dietzia</taxon>
    </lineage>
</organism>
<dbReference type="AlphaFoldDB" id="A0AAE4QT95"/>
<dbReference type="EC" id="2.3.-.-" evidence="4"/>
<keyword evidence="4" id="KW-0808">Transferase</keyword>
<name>A0AAE4QT95_9ACTN</name>
<evidence type="ECO:0000313" key="5">
    <source>
        <dbReference type="Proteomes" id="UP001185873"/>
    </source>
</evidence>
<accession>A0AAE4QT95</accession>
<dbReference type="GO" id="GO:0009103">
    <property type="term" value="P:lipopolysaccharide biosynthetic process"/>
    <property type="evidence" value="ECO:0007669"/>
    <property type="project" value="TreeGrafter"/>
</dbReference>
<dbReference type="InterPro" id="IPR050879">
    <property type="entry name" value="Acyltransferase_3"/>
</dbReference>
<dbReference type="EMBL" id="JAWLKJ010000001">
    <property type="protein sequence ID" value="MDV6297625.1"/>
    <property type="molecule type" value="Genomic_DNA"/>
</dbReference>
<feature type="transmembrane region" description="Helical" evidence="2">
    <location>
        <begin position="371"/>
        <end position="391"/>
    </location>
</feature>
<feature type="transmembrane region" description="Helical" evidence="2">
    <location>
        <begin position="303"/>
        <end position="319"/>
    </location>
</feature>
<keyword evidence="2" id="KW-0472">Membrane</keyword>
<keyword evidence="4" id="KW-0012">Acyltransferase</keyword>